<dbReference type="Proteomes" id="UP000014480">
    <property type="component" value="Unassembled WGS sequence"/>
</dbReference>
<evidence type="ECO:0000313" key="3">
    <source>
        <dbReference type="Proteomes" id="UP000014480"/>
    </source>
</evidence>
<accession>A0A484G3Y5</accession>
<reference evidence="3" key="1">
    <citation type="journal article" date="2013" name="New Phytol.">
        <title>Comparative genomic and transcriptomic analyses reveal the hemibiotrophic stage shift of Colletotrichum fungi.</title>
        <authorList>
            <person name="Gan P."/>
            <person name="Ikeda K."/>
            <person name="Irieda H."/>
            <person name="Narusaka M."/>
            <person name="O'Connell R.J."/>
            <person name="Narusaka Y."/>
            <person name="Takano Y."/>
            <person name="Kubo Y."/>
            <person name="Shirasu K."/>
        </authorList>
    </citation>
    <scope>NUCLEOTIDE SEQUENCE [LARGE SCALE GENOMIC DNA]</scope>
    <source>
        <strain evidence="3">104-T / ATCC 96160 / CBS 514.97 / LARS 414 / MAFF 240422</strain>
    </source>
</reference>
<dbReference type="EMBL" id="AMCV02000005">
    <property type="protein sequence ID" value="TDZ24277.1"/>
    <property type="molecule type" value="Genomic_DNA"/>
</dbReference>
<dbReference type="AlphaFoldDB" id="A0A484G3Y5"/>
<comment type="caution">
    <text evidence="2">The sequence shown here is derived from an EMBL/GenBank/DDBJ whole genome shotgun (WGS) entry which is preliminary data.</text>
</comment>
<proteinExistence type="predicted"/>
<evidence type="ECO:0000256" key="1">
    <source>
        <dbReference type="SAM" id="SignalP"/>
    </source>
</evidence>
<sequence>MLIGKLFVAALLPLLATANTHSECWCKTSSESVCQKSACIIYGERRAYFDLPAGVHPSQLSTQWIGQSCIVRGNNVLLDGIKAIGGKEYAQACKDACNAESRCN</sequence>
<name>A0A484G3Y5_COLOR</name>
<keyword evidence="1" id="KW-0732">Signal</keyword>
<organism evidence="2 3">
    <name type="scientific">Colletotrichum orbiculare (strain 104-T / ATCC 96160 / CBS 514.97 / LARS 414 / MAFF 240422)</name>
    <name type="common">Cucumber anthracnose fungus</name>
    <name type="synonym">Colletotrichum lagenarium</name>
    <dbReference type="NCBI Taxonomy" id="1213857"/>
    <lineage>
        <taxon>Eukaryota</taxon>
        <taxon>Fungi</taxon>
        <taxon>Dikarya</taxon>
        <taxon>Ascomycota</taxon>
        <taxon>Pezizomycotina</taxon>
        <taxon>Sordariomycetes</taxon>
        <taxon>Hypocreomycetidae</taxon>
        <taxon>Glomerellales</taxon>
        <taxon>Glomerellaceae</taxon>
        <taxon>Colletotrichum</taxon>
        <taxon>Colletotrichum orbiculare species complex</taxon>
    </lineage>
</organism>
<evidence type="ECO:0000313" key="2">
    <source>
        <dbReference type="EMBL" id="TDZ24277.1"/>
    </source>
</evidence>
<protein>
    <submittedName>
        <fullName evidence="2">Uncharacterized protein</fullName>
    </submittedName>
</protein>
<keyword evidence="3" id="KW-1185">Reference proteome</keyword>
<gene>
    <name evidence="2" type="ORF">Cob_v003268</name>
</gene>
<feature type="signal peptide" evidence="1">
    <location>
        <begin position="1"/>
        <end position="18"/>
    </location>
</feature>
<feature type="chain" id="PRO_5019750204" evidence="1">
    <location>
        <begin position="19"/>
        <end position="104"/>
    </location>
</feature>
<reference evidence="3" key="2">
    <citation type="journal article" date="2019" name="Mol. Plant Microbe Interact.">
        <title>Genome sequence resources for four phytopathogenic fungi from the Colletotrichum orbiculare species complex.</title>
        <authorList>
            <person name="Gan P."/>
            <person name="Tsushima A."/>
            <person name="Narusaka M."/>
            <person name="Narusaka Y."/>
            <person name="Takano Y."/>
            <person name="Kubo Y."/>
            <person name="Shirasu K."/>
        </authorList>
    </citation>
    <scope>GENOME REANNOTATION</scope>
    <source>
        <strain evidence="3">104-T / ATCC 96160 / CBS 514.97 / LARS 414 / MAFF 240422</strain>
    </source>
</reference>